<keyword evidence="4 6" id="KW-0949">S-adenosyl-L-methionine</keyword>
<dbReference type="Pfam" id="PF17125">
    <property type="entry name" value="Methyltr_RsmF_N"/>
    <property type="match status" value="1"/>
</dbReference>
<keyword evidence="2 6" id="KW-0489">Methyltransferase</keyword>
<evidence type="ECO:0000256" key="4">
    <source>
        <dbReference type="ARBA" id="ARBA00022691"/>
    </source>
</evidence>
<feature type="active site" description="Nucleophile" evidence="6">
    <location>
        <position position="234"/>
    </location>
</feature>
<keyword evidence="3 6" id="KW-0808">Transferase</keyword>
<evidence type="ECO:0000259" key="7">
    <source>
        <dbReference type="PROSITE" id="PS51686"/>
    </source>
</evidence>
<dbReference type="Pfam" id="PF17126">
    <property type="entry name" value="RsmF_methylt_CI"/>
    <property type="match status" value="1"/>
</dbReference>
<accession>A0ABX2I6Z6</accession>
<evidence type="ECO:0000256" key="1">
    <source>
        <dbReference type="ARBA" id="ARBA00022490"/>
    </source>
</evidence>
<reference evidence="8 9" key="1">
    <citation type="journal article" date="2020" name="Cell Host Microbe">
        <title>Functional and Genomic Variation between Human-Derived Isolates of Lachnospiraceae Reveals Inter- and Intra-Species Diversity.</title>
        <authorList>
            <person name="Sorbara M.T."/>
            <person name="Littmann E.R."/>
            <person name="Fontana E."/>
            <person name="Moody T.U."/>
            <person name="Kohout C.E."/>
            <person name="Gjonbalaj M."/>
            <person name="Eaton V."/>
            <person name="Seok R."/>
            <person name="Leiner I.M."/>
            <person name="Pamer E.G."/>
        </authorList>
    </citation>
    <scope>NUCLEOTIDE SEQUENCE [LARGE SCALE GENOMIC DNA]</scope>
    <source>
        <strain evidence="8 9">MSK.15.26</strain>
    </source>
</reference>
<dbReference type="InterPro" id="IPR031340">
    <property type="entry name" value="RsmF_methylt_CI"/>
</dbReference>
<dbReference type="Gene3D" id="2.30.130.60">
    <property type="match status" value="1"/>
</dbReference>
<name>A0ABX2I6Z6_BLAHA</name>
<dbReference type="InterPro" id="IPR001678">
    <property type="entry name" value="MeTrfase_RsmB-F_NOP2_dom"/>
</dbReference>
<dbReference type="PANTHER" id="PTHR22807">
    <property type="entry name" value="NOP2 YEAST -RELATED NOL1/NOP2/FMU SUN DOMAIN-CONTAINING"/>
    <property type="match status" value="1"/>
</dbReference>
<dbReference type="Pfam" id="PF13636">
    <property type="entry name" value="Methyltranf_PUA"/>
    <property type="match status" value="1"/>
</dbReference>
<comment type="caution">
    <text evidence="8">The sequence shown here is derived from an EMBL/GenBank/DDBJ whole genome shotgun (WGS) entry which is preliminary data.</text>
</comment>
<keyword evidence="1" id="KW-0963">Cytoplasm</keyword>
<dbReference type="InterPro" id="IPR023267">
    <property type="entry name" value="RCMT"/>
</dbReference>
<sequence length="465" mass="53195">MIKLPKDYEEEMRGLLGQEFEAYLKTYEQPLRQGMRVNTYKLTKEKWESMTPFGKEQVPWIENGYYIDRESSQPPSRHPYYFAGLYYLQEPSAMTPASRLPVEAGDYVLDLCAAPGGKATELGAKLKGTGFLLANDISNSRAKALLKNLELAGIPNIYVTSEDPEKLTRQFPEFFHKILIDAPCSGEGMFHKEPKMAEYWEEKPPAYYAEIQKKLLEQGAQMLRPGGMLLYSTCTFSKKENEEVIAHLLSRREDMEVVTPVWYEGFVHGFPLEEVSEEVNRQLASCIRIFPHRMPGEGHFAALLRKKGLKEEDRNGAKAAGEKKKTDLPACVEEFLKLVSLDFNKGRFQIEKDRLYFLPEEVQMPRLRYLRTGLYLGDIKKNRFEPSQALAMALSPETFASCIWLSGDDVRTVKYLKGETIEVSEQEPAQAKGWQLVCVDGFPLGFGKLDRGILKNKYYAGWRLQ</sequence>
<feature type="binding site" evidence="6">
    <location>
        <position position="136"/>
    </location>
    <ligand>
        <name>S-adenosyl-L-methionine</name>
        <dbReference type="ChEBI" id="CHEBI:59789"/>
    </ligand>
</feature>
<keyword evidence="9" id="KW-1185">Reference proteome</keyword>
<evidence type="ECO:0000256" key="2">
    <source>
        <dbReference type="ARBA" id="ARBA00022603"/>
    </source>
</evidence>
<dbReference type="CDD" id="cd02440">
    <property type="entry name" value="AdoMet_MTases"/>
    <property type="match status" value="1"/>
</dbReference>
<dbReference type="InterPro" id="IPR027391">
    <property type="entry name" value="Nol1_Nop2_Fmu_2"/>
</dbReference>
<dbReference type="InterPro" id="IPR031341">
    <property type="entry name" value="Methyltr_RsmF_N"/>
</dbReference>
<evidence type="ECO:0000256" key="5">
    <source>
        <dbReference type="ARBA" id="ARBA00022884"/>
    </source>
</evidence>
<evidence type="ECO:0000313" key="9">
    <source>
        <dbReference type="Proteomes" id="UP000822142"/>
    </source>
</evidence>
<dbReference type="EMBL" id="JAAITA010000008">
    <property type="protein sequence ID" value="NSJ86100.1"/>
    <property type="molecule type" value="Genomic_DNA"/>
</dbReference>
<dbReference type="Gene3D" id="3.30.70.1170">
    <property type="entry name" value="Sun protein, domain 3"/>
    <property type="match status" value="1"/>
</dbReference>
<dbReference type="CDD" id="cd21147">
    <property type="entry name" value="RsmF_methylt_CTD1"/>
    <property type="match status" value="1"/>
</dbReference>
<comment type="similarity">
    <text evidence="6">Belongs to the class I-like SAM-binding methyltransferase superfamily. RsmB/NOP family.</text>
</comment>
<feature type="binding site" evidence="6">
    <location>
        <begin position="112"/>
        <end position="118"/>
    </location>
    <ligand>
        <name>S-adenosyl-L-methionine</name>
        <dbReference type="ChEBI" id="CHEBI:59789"/>
    </ligand>
</feature>
<dbReference type="PROSITE" id="PS51686">
    <property type="entry name" value="SAM_MT_RSMB_NOP"/>
    <property type="match status" value="1"/>
</dbReference>
<feature type="binding site" evidence="6">
    <location>
        <position position="163"/>
    </location>
    <ligand>
        <name>S-adenosyl-L-methionine</name>
        <dbReference type="ChEBI" id="CHEBI:59789"/>
    </ligand>
</feature>
<gene>
    <name evidence="8" type="ORF">G5A70_07905</name>
</gene>
<evidence type="ECO:0000256" key="3">
    <source>
        <dbReference type="ARBA" id="ARBA00022679"/>
    </source>
</evidence>
<dbReference type="InterPro" id="IPR029063">
    <property type="entry name" value="SAM-dependent_MTases_sf"/>
</dbReference>
<keyword evidence="5 6" id="KW-0694">RNA-binding</keyword>
<dbReference type="GO" id="GO:0032259">
    <property type="term" value="P:methylation"/>
    <property type="evidence" value="ECO:0007669"/>
    <property type="project" value="UniProtKB-KW"/>
</dbReference>
<evidence type="ECO:0000256" key="6">
    <source>
        <dbReference type="PROSITE-ProRule" id="PRU01023"/>
    </source>
</evidence>
<organism evidence="8 9">
    <name type="scientific">Blautia hansenii</name>
    <name type="common">Ruminococcus hansenii</name>
    <dbReference type="NCBI Taxonomy" id="1322"/>
    <lineage>
        <taxon>Bacteria</taxon>
        <taxon>Bacillati</taxon>
        <taxon>Bacillota</taxon>
        <taxon>Clostridia</taxon>
        <taxon>Lachnospirales</taxon>
        <taxon>Lachnospiraceae</taxon>
        <taxon>Blautia</taxon>
    </lineage>
</organism>
<dbReference type="Proteomes" id="UP000822142">
    <property type="component" value="Unassembled WGS sequence"/>
</dbReference>
<dbReference type="GO" id="GO:0008168">
    <property type="term" value="F:methyltransferase activity"/>
    <property type="evidence" value="ECO:0007669"/>
    <property type="project" value="UniProtKB-KW"/>
</dbReference>
<dbReference type="SUPFAM" id="SSF53335">
    <property type="entry name" value="S-adenosyl-L-methionine-dependent methyltransferases"/>
    <property type="match status" value="1"/>
</dbReference>
<dbReference type="PRINTS" id="PR02008">
    <property type="entry name" value="RCMTFAMILY"/>
</dbReference>
<feature type="domain" description="SAM-dependent MTase RsmB/NOP-type" evidence="7">
    <location>
        <begin position="23"/>
        <end position="307"/>
    </location>
</feature>
<evidence type="ECO:0000313" key="8">
    <source>
        <dbReference type="EMBL" id="NSJ86100.1"/>
    </source>
</evidence>
<proteinExistence type="inferred from homology"/>
<feature type="binding site" evidence="6">
    <location>
        <position position="181"/>
    </location>
    <ligand>
        <name>S-adenosyl-L-methionine</name>
        <dbReference type="ChEBI" id="CHEBI:59789"/>
    </ligand>
</feature>
<dbReference type="Gene3D" id="3.40.50.150">
    <property type="entry name" value="Vaccinia Virus protein VP39"/>
    <property type="match status" value="1"/>
</dbReference>
<dbReference type="InterPro" id="IPR049560">
    <property type="entry name" value="MeTrfase_RsmB-F_NOP2_cat"/>
</dbReference>
<dbReference type="PANTHER" id="PTHR22807:SF30">
    <property type="entry name" value="28S RRNA (CYTOSINE(4447)-C(5))-METHYLTRANSFERASE-RELATED"/>
    <property type="match status" value="1"/>
</dbReference>
<protein>
    <submittedName>
        <fullName evidence="8">SAM-dependent methyltransferase</fullName>
    </submittedName>
</protein>
<dbReference type="Pfam" id="PF01189">
    <property type="entry name" value="Methyltr_RsmB-F"/>
    <property type="match status" value="1"/>
</dbReference>